<accession>A0A9N6WTU8</accession>
<gene>
    <name evidence="1" type="ORF">ORM20_00020</name>
</gene>
<organism evidence="1">
    <name type="scientific">Ochrobactrum phage ORM_20</name>
    <dbReference type="NCBI Taxonomy" id="2985243"/>
    <lineage>
        <taxon>Viruses</taxon>
    </lineage>
</organism>
<name>A0A9N6WTU8_9VIRU</name>
<sequence length="208" mass="23728">MAKEKSEAQLRFAQMAKDLQKANQGNINKRIRESIKFFAEKNDAKFVDTGRASISMMTKGQRGATLIAPGQVYTYSYQPKHAETLPYYDRFPLMILLDQQKNGNFLGLNLHYLNPVPRSRILGMLIETVGANTMRHDTQLKITYGMTQQLAQYKPLGFALKSYIPSHIQGKMVRIQPADWAHAVVFPSQLFVGKSQESIWKEARKFAK</sequence>
<protein>
    <submittedName>
        <fullName evidence="1">DNA end protector</fullName>
    </submittedName>
</protein>
<proteinExistence type="predicted"/>
<evidence type="ECO:0000313" key="1">
    <source>
        <dbReference type="EMBL" id="CAI3971074.1"/>
    </source>
</evidence>
<reference evidence="1" key="1">
    <citation type="submission" date="2022-10" db="EMBL/GenBank/DDBJ databases">
        <authorList>
            <person name="Meaden S."/>
        </authorList>
    </citation>
    <scope>NUCLEOTIDE SEQUENCE</scope>
</reference>
<dbReference type="EMBL" id="OX359470">
    <property type="protein sequence ID" value="CAI3971074.1"/>
    <property type="molecule type" value="Genomic_DNA"/>
</dbReference>